<evidence type="ECO:0000256" key="2">
    <source>
        <dbReference type="SAM" id="SignalP"/>
    </source>
</evidence>
<dbReference type="Gene3D" id="2.160.20.110">
    <property type="match status" value="2"/>
</dbReference>
<dbReference type="Pfam" id="PF07581">
    <property type="entry name" value="Glug"/>
    <property type="match status" value="1"/>
</dbReference>
<name>A0A1T4K9I6_9FIRM</name>
<evidence type="ECO:0000259" key="3">
    <source>
        <dbReference type="Pfam" id="PF07581"/>
    </source>
</evidence>
<dbReference type="RefSeq" id="WP_078710863.1">
    <property type="nucleotide sequence ID" value="NZ_FUWY01000001.1"/>
</dbReference>
<keyword evidence="2" id="KW-0732">Signal</keyword>
<feature type="region of interest" description="Disordered" evidence="1">
    <location>
        <begin position="1328"/>
        <end position="1368"/>
    </location>
</feature>
<dbReference type="SMART" id="SM00710">
    <property type="entry name" value="PbH1"/>
    <property type="match status" value="4"/>
</dbReference>
<feature type="signal peptide" evidence="2">
    <location>
        <begin position="1"/>
        <end position="24"/>
    </location>
</feature>
<evidence type="ECO:0000313" key="5">
    <source>
        <dbReference type="Proteomes" id="UP000243297"/>
    </source>
</evidence>
<protein>
    <submittedName>
        <fullName evidence="4">The GLUG motif-containing protein</fullName>
    </submittedName>
</protein>
<gene>
    <name evidence="4" type="ORF">SAMN02745191_0420</name>
</gene>
<feature type="region of interest" description="Disordered" evidence="1">
    <location>
        <begin position="276"/>
        <end position="328"/>
    </location>
</feature>
<keyword evidence="5" id="KW-1185">Reference proteome</keyword>
<organism evidence="4 5">
    <name type="scientific">Anaerorhabdus furcosa</name>
    <dbReference type="NCBI Taxonomy" id="118967"/>
    <lineage>
        <taxon>Bacteria</taxon>
        <taxon>Bacillati</taxon>
        <taxon>Bacillota</taxon>
        <taxon>Erysipelotrichia</taxon>
        <taxon>Erysipelotrichales</taxon>
        <taxon>Erysipelotrichaceae</taxon>
        <taxon>Anaerorhabdus</taxon>
    </lineage>
</organism>
<feature type="compositionally biased region" description="Low complexity" evidence="1">
    <location>
        <begin position="276"/>
        <end position="318"/>
    </location>
</feature>
<evidence type="ECO:0000313" key="4">
    <source>
        <dbReference type="EMBL" id="SJZ39114.1"/>
    </source>
</evidence>
<dbReference type="PROSITE" id="PS51257">
    <property type="entry name" value="PROKAR_LIPOPROTEIN"/>
    <property type="match status" value="1"/>
</dbReference>
<feature type="chain" id="PRO_5038851612" evidence="2">
    <location>
        <begin position="25"/>
        <end position="1368"/>
    </location>
</feature>
<dbReference type="OrthoDB" id="9776533at2"/>
<accession>A0A1T4K9I6</accession>
<dbReference type="Proteomes" id="UP000243297">
    <property type="component" value="Unassembled WGS sequence"/>
</dbReference>
<evidence type="ECO:0000256" key="1">
    <source>
        <dbReference type="SAM" id="MobiDB-lite"/>
    </source>
</evidence>
<dbReference type="InterPro" id="IPR006626">
    <property type="entry name" value="PbH1"/>
</dbReference>
<reference evidence="5" key="1">
    <citation type="submission" date="2017-02" db="EMBL/GenBank/DDBJ databases">
        <authorList>
            <person name="Varghese N."/>
            <person name="Submissions S."/>
        </authorList>
    </citation>
    <scope>NUCLEOTIDE SEQUENCE [LARGE SCALE GENOMIC DNA]</scope>
    <source>
        <strain evidence="5">ATCC 25662</strain>
    </source>
</reference>
<dbReference type="STRING" id="118967.SAMN02745191_0420"/>
<sequence length="1368" mass="146016">MKKLFTLVLCLGMGLSLLSGCTTKKDEKANNEKTSEMIYDESKSYEETGSFDTGTITASEVTLKNVNFKGDLIIDEKVGEGNVTLDNVSIQGKLIVKGGGLNSIHVNNCVINEIEANKVNNPVRIVVSENTKVNQVTVMQNSNIEVNGEVNSINVKDTSSGSNVMVQPNAKVSTIEVNAPTSLHVQSPIGELSLKAQSTVKIEASIDIVKVSANAKNTDLTISKDVVVNSLATETKVGLSGEGKVTSVLTTDSTHITGDIKPDSIVVSANPIQDVTNNPISTPTPTASATPTVAPKPTITPTVVPTATPTPEVPASTPNPTTPPVDTAWDGQTIDTSWYSESSTTYTITTGAQFAGFGKLVNDGITFEGKTVNLGSDINLNKKEWTPIGYRYAKGGATLDGQDAGSNYKDYWFYYRTFLGTLNGNNHTISGLKCYNNGDTVNDGSALFGALGKATIKNVKFSNFEITGESRVAVVAAYSFGGSTFENIELIDGTVKAGIVYSDESWAAGGIVGQMWNYRHYNIANNNAVYSFIDCKVGSNVSIQGQSNVGGIWGSIVEATSKFSGSSTIDKNQFPYWEKDNVINTSGYDSTVFVKDCSNQGTVNATLVNAGSLAGWASVAEVKIESFENTGTVIIKDKEIENPKIISGSTVVETVPFYMSDKSAEVIVQTKQQLEQALANKKNSIKVRGIIGSDQDYKVYSINAATTIQGETGSEVYGSFILNADGIKISDLEIHNQGYLNETTPLLGKAAIWAISNQFTLENNTLVSNSNKQLSGLVSNGVVVYAGTDKATNVVINNNTIIGYQHENEDWSSSGIIVTAGLGFLDGMNNKKGATKTVNLTLDYATLAKSNSYQNCANDFIYSDYGHNTGWNTYRYYYGSNETGLLGGLQYAFPDEAIIEMATKNYSFNESNTHEDGENIFVVKANSELIIPSEASVRIEDDTELIIEVDAKLTGNVTYGKVNDKNINLPWNGTDIDVNWYDVNEEVYILRNAKELAGLAQLVNNGNTFQGKTVKLSNDIDLSNLNWTPIGTTEKHFMGTFDGNNKVISNLTCSNENSDLGTGLFGNMITPGVIKNVTINNAILTGKANVGAIIGSYSTGDIDNCAVQGHIEIVGNYKVGGLGGQGYGSVSNSRVDVDSSSFVRGIYLAANFEGDNVGGLVGFTGELNSSTYMIINCSSNVNVEGTRKVGGLVGFLSRGVGVKDSSSTGNVSSNALEDYITANNISIGGLIGEVLGTNEIFTILENCSATGTVTGPSADKVGALVGFLRDDATIVQLINCTWTVNSLSEIGNGHKIEGTDKYTRVSSDISQTTNLDMNNEVTLPVADEEEKELGESIIPEPVPSEEPVTTETPVSSETSIESEIEIKE</sequence>
<feature type="compositionally biased region" description="Low complexity" evidence="1">
    <location>
        <begin position="1335"/>
        <end position="1361"/>
    </location>
</feature>
<dbReference type="InterPro" id="IPR011493">
    <property type="entry name" value="GLUG"/>
</dbReference>
<feature type="domain" description="GLUG" evidence="3">
    <location>
        <begin position="1223"/>
        <end position="1254"/>
    </location>
</feature>
<proteinExistence type="predicted"/>
<dbReference type="EMBL" id="FUWY01000001">
    <property type="protein sequence ID" value="SJZ39114.1"/>
    <property type="molecule type" value="Genomic_DNA"/>
</dbReference>